<dbReference type="GO" id="GO:0000978">
    <property type="term" value="F:RNA polymerase II cis-regulatory region sequence-specific DNA binding"/>
    <property type="evidence" value="ECO:0007669"/>
    <property type="project" value="TreeGrafter"/>
</dbReference>
<dbReference type="SMART" id="SM00906">
    <property type="entry name" value="Fungal_trans"/>
    <property type="match status" value="1"/>
</dbReference>
<reference evidence="9 10" key="1">
    <citation type="journal article" date="2024" name="Front Chem Biol">
        <title>Unveiling the potential of Daldinia eschscholtzii MFLUCC 19-0629 through bioactivity and bioinformatics studies for enhanced sustainable agriculture production.</title>
        <authorList>
            <person name="Brooks S."/>
            <person name="Weaver J.A."/>
            <person name="Klomchit A."/>
            <person name="Alharthi S.A."/>
            <person name="Onlamun T."/>
            <person name="Nurani R."/>
            <person name="Vong T.K."/>
            <person name="Alberti F."/>
            <person name="Greco C."/>
        </authorList>
    </citation>
    <scope>NUCLEOTIDE SEQUENCE [LARGE SCALE GENOMIC DNA]</scope>
    <source>
        <strain evidence="9">MFLUCC 19-0629</strain>
    </source>
</reference>
<dbReference type="CDD" id="cd00067">
    <property type="entry name" value="GAL4"/>
    <property type="match status" value="1"/>
</dbReference>
<dbReference type="EMBL" id="JBANMG010000003">
    <property type="protein sequence ID" value="KAK6955464.1"/>
    <property type="molecule type" value="Genomic_DNA"/>
</dbReference>
<evidence type="ECO:0000259" key="8">
    <source>
        <dbReference type="PROSITE" id="PS50048"/>
    </source>
</evidence>
<feature type="region of interest" description="Disordered" evidence="7">
    <location>
        <begin position="1"/>
        <end position="35"/>
    </location>
</feature>
<dbReference type="PANTHER" id="PTHR31944">
    <property type="entry name" value="HEME-RESPONSIVE ZINC FINGER TRANSCRIPTION FACTOR HAP1"/>
    <property type="match status" value="1"/>
</dbReference>
<evidence type="ECO:0000256" key="6">
    <source>
        <dbReference type="ARBA" id="ARBA00023242"/>
    </source>
</evidence>
<evidence type="ECO:0000256" key="4">
    <source>
        <dbReference type="ARBA" id="ARBA00023125"/>
    </source>
</evidence>
<dbReference type="GO" id="GO:0005634">
    <property type="term" value="C:nucleus"/>
    <property type="evidence" value="ECO:0007669"/>
    <property type="project" value="TreeGrafter"/>
</dbReference>
<dbReference type="CDD" id="cd12148">
    <property type="entry name" value="fungal_TF_MHR"/>
    <property type="match status" value="1"/>
</dbReference>
<dbReference type="InterPro" id="IPR051430">
    <property type="entry name" value="Fungal_TF_Env_Response"/>
</dbReference>
<evidence type="ECO:0000313" key="10">
    <source>
        <dbReference type="Proteomes" id="UP001369815"/>
    </source>
</evidence>
<sequence length="776" mass="88002">MDIEMDTGKSPASVQSGTRSPAYSFVAPSRSVKRPRPVKSCLECRKRKLRCDRASPCSQCQKTQRICRYAAEGEVVSLSDGSDGEAPERNTKRNRPAANQESGQRDTNYEAVLEDHAVRLERLEGRLLSRTSSLAESGSIPAQRPPASSLTIRGLTVKGGLRTRFFGQSSTRVLLNLFDEAKDFMFSRSKSSDIRELFLNIQKVHKTLQDEHRKVTAPITVFVDSVTPIQKRMADVLPSRNVCDTLLGIYLKGSETIYRVLHIPSFMRQYNEYWEGKPQHDAFLPQLLSILCVGYRYLGVGKGQYHDREGIHIPTASCLVRAWLDGLRGKQLVEFTTLQAEILQLMAQRMINPQNQESWTHLGLIVRMAMTMGFHRDPSEFSQKIPPFWAEQRRKLWYTILELDVHMSMQCNLPCCIRETDFTCQPPRNLNDEDIHPDIEQLPPPKPVDQDTDSRVQVFAASTLSMRFRVVDLINRTDSLQDYQQVLDLGNELERVFEDIRYMVPTTYSNDMSEVRRRWMTRVVLDMHCRRPLLALYRPFALGSPDVPQQIVTGYLRSSMILLSYLDELDPASPDYHRIWHLHQLVLKQEILQAAFSICYYIKQATSSSASPTPSDLDSNTKVESIEEAYAMASESSVLLSLPRLKSAVQNVLDTQIKRIREIGTDLRDIVSLTVVFNTCQGGTPEQKRDAIKNGLQAILDAGLQAIHANQENIASMPIMPPTVPMQLDGMQTGSNFMSQMQPFMTTPDALNSLPDDFAAMWDMEFWTPVLQSGAP</sequence>
<evidence type="ECO:0000313" key="9">
    <source>
        <dbReference type="EMBL" id="KAK6955464.1"/>
    </source>
</evidence>
<evidence type="ECO:0000256" key="3">
    <source>
        <dbReference type="ARBA" id="ARBA00023015"/>
    </source>
</evidence>
<accession>A0AAX6MSJ1</accession>
<dbReference type="InterPro" id="IPR001138">
    <property type="entry name" value="Zn2Cys6_DnaBD"/>
</dbReference>
<dbReference type="PROSITE" id="PS00463">
    <property type="entry name" value="ZN2_CY6_FUNGAL_1"/>
    <property type="match status" value="1"/>
</dbReference>
<organism evidence="9 10">
    <name type="scientific">Daldinia eschscholtzii</name>
    <dbReference type="NCBI Taxonomy" id="292717"/>
    <lineage>
        <taxon>Eukaryota</taxon>
        <taxon>Fungi</taxon>
        <taxon>Dikarya</taxon>
        <taxon>Ascomycota</taxon>
        <taxon>Pezizomycotina</taxon>
        <taxon>Sordariomycetes</taxon>
        <taxon>Xylariomycetidae</taxon>
        <taxon>Xylariales</taxon>
        <taxon>Hypoxylaceae</taxon>
        <taxon>Daldinia</taxon>
    </lineage>
</organism>
<dbReference type="Pfam" id="PF00172">
    <property type="entry name" value="Zn_clus"/>
    <property type="match status" value="1"/>
</dbReference>
<keyword evidence="5" id="KW-0804">Transcription</keyword>
<dbReference type="SUPFAM" id="SSF57701">
    <property type="entry name" value="Zn2/Cys6 DNA-binding domain"/>
    <property type="match status" value="1"/>
</dbReference>
<feature type="region of interest" description="Disordered" evidence="7">
    <location>
        <begin position="77"/>
        <end position="109"/>
    </location>
</feature>
<evidence type="ECO:0000256" key="1">
    <source>
        <dbReference type="ARBA" id="ARBA00022723"/>
    </source>
</evidence>
<keyword evidence="3" id="KW-0805">Transcription regulation</keyword>
<keyword evidence="2" id="KW-0862">Zinc</keyword>
<dbReference type="SMART" id="SM00066">
    <property type="entry name" value="GAL4"/>
    <property type="match status" value="1"/>
</dbReference>
<dbReference type="InterPro" id="IPR007219">
    <property type="entry name" value="XnlR_reg_dom"/>
</dbReference>
<feature type="domain" description="Zn(2)-C6 fungal-type" evidence="8">
    <location>
        <begin position="40"/>
        <end position="69"/>
    </location>
</feature>
<keyword evidence="4" id="KW-0238">DNA-binding</keyword>
<feature type="compositionally biased region" description="Polar residues" evidence="7">
    <location>
        <begin position="10"/>
        <end position="21"/>
    </location>
</feature>
<dbReference type="GO" id="GO:0001228">
    <property type="term" value="F:DNA-binding transcription activator activity, RNA polymerase II-specific"/>
    <property type="evidence" value="ECO:0007669"/>
    <property type="project" value="TreeGrafter"/>
</dbReference>
<name>A0AAX6MSJ1_9PEZI</name>
<evidence type="ECO:0000256" key="2">
    <source>
        <dbReference type="ARBA" id="ARBA00022833"/>
    </source>
</evidence>
<proteinExistence type="predicted"/>
<dbReference type="PROSITE" id="PS50048">
    <property type="entry name" value="ZN2_CY6_FUNGAL_2"/>
    <property type="match status" value="1"/>
</dbReference>
<dbReference type="Pfam" id="PF04082">
    <property type="entry name" value="Fungal_trans"/>
    <property type="match status" value="1"/>
</dbReference>
<dbReference type="GO" id="GO:0008270">
    <property type="term" value="F:zinc ion binding"/>
    <property type="evidence" value="ECO:0007669"/>
    <property type="project" value="InterPro"/>
</dbReference>
<protein>
    <recommendedName>
        <fullName evidence="8">Zn(2)-C6 fungal-type domain-containing protein</fullName>
    </recommendedName>
</protein>
<keyword evidence="1" id="KW-0479">Metal-binding</keyword>
<dbReference type="PANTHER" id="PTHR31944:SF131">
    <property type="entry name" value="HEME-RESPONSIVE ZINC FINGER TRANSCRIPTION FACTOR HAP1"/>
    <property type="match status" value="1"/>
</dbReference>
<comment type="caution">
    <text evidence="9">The sequence shown here is derived from an EMBL/GenBank/DDBJ whole genome shotgun (WGS) entry which is preliminary data.</text>
</comment>
<dbReference type="Gene3D" id="4.10.240.10">
    <property type="entry name" value="Zn(2)-C6 fungal-type DNA-binding domain"/>
    <property type="match status" value="1"/>
</dbReference>
<dbReference type="Proteomes" id="UP001369815">
    <property type="component" value="Unassembled WGS sequence"/>
</dbReference>
<evidence type="ECO:0000256" key="5">
    <source>
        <dbReference type="ARBA" id="ARBA00023163"/>
    </source>
</evidence>
<dbReference type="GO" id="GO:0006351">
    <property type="term" value="P:DNA-templated transcription"/>
    <property type="evidence" value="ECO:0007669"/>
    <property type="project" value="InterPro"/>
</dbReference>
<dbReference type="InterPro" id="IPR036864">
    <property type="entry name" value="Zn2-C6_fun-type_DNA-bd_sf"/>
</dbReference>
<keyword evidence="10" id="KW-1185">Reference proteome</keyword>
<dbReference type="AlphaFoldDB" id="A0AAX6MSJ1"/>
<evidence type="ECO:0000256" key="7">
    <source>
        <dbReference type="SAM" id="MobiDB-lite"/>
    </source>
</evidence>
<keyword evidence="6" id="KW-0539">Nucleus</keyword>
<gene>
    <name evidence="9" type="ORF">Daesc_003103</name>
</gene>